<feature type="compositionally biased region" description="Basic and acidic residues" evidence="1">
    <location>
        <begin position="22"/>
        <end position="32"/>
    </location>
</feature>
<dbReference type="EMBL" id="KI392602">
    <property type="protein sequence ID" value="ERN12815.1"/>
    <property type="molecule type" value="Genomic_DNA"/>
</dbReference>
<name>W1PZ39_AMBTC</name>
<dbReference type="HOGENOM" id="CLU_2779270_0_0_1"/>
<keyword evidence="3" id="KW-1185">Reference proteome</keyword>
<dbReference type="Proteomes" id="UP000017836">
    <property type="component" value="Unassembled WGS sequence"/>
</dbReference>
<organism evidence="2 3">
    <name type="scientific">Amborella trichopoda</name>
    <dbReference type="NCBI Taxonomy" id="13333"/>
    <lineage>
        <taxon>Eukaryota</taxon>
        <taxon>Viridiplantae</taxon>
        <taxon>Streptophyta</taxon>
        <taxon>Embryophyta</taxon>
        <taxon>Tracheophyta</taxon>
        <taxon>Spermatophyta</taxon>
        <taxon>Magnoliopsida</taxon>
        <taxon>Amborellales</taxon>
        <taxon>Amborellaceae</taxon>
        <taxon>Amborella</taxon>
    </lineage>
</organism>
<sequence length="69" mass="8220">MVTLLPHAMSENPKKRVQGSDPPKKAPSEFKGHKPPRILRYSREVRRIQEKALIWPLRWQVEEKSKKIY</sequence>
<dbReference type="AlphaFoldDB" id="W1PZ39"/>
<proteinExistence type="predicted"/>
<gene>
    <name evidence="2" type="ORF">AMTR_s00180p00022260</name>
</gene>
<feature type="region of interest" description="Disordered" evidence="1">
    <location>
        <begin position="1"/>
        <end position="34"/>
    </location>
</feature>
<protein>
    <submittedName>
        <fullName evidence="2">Uncharacterized protein</fullName>
    </submittedName>
</protein>
<reference evidence="3" key="1">
    <citation type="journal article" date="2013" name="Science">
        <title>The Amborella genome and the evolution of flowering plants.</title>
        <authorList>
            <consortium name="Amborella Genome Project"/>
        </authorList>
    </citation>
    <scope>NUCLEOTIDE SEQUENCE [LARGE SCALE GENOMIC DNA]</scope>
</reference>
<evidence type="ECO:0000256" key="1">
    <source>
        <dbReference type="SAM" id="MobiDB-lite"/>
    </source>
</evidence>
<accession>W1PZ39</accession>
<dbReference type="Gramene" id="ERN12815">
    <property type="protein sequence ID" value="ERN12815"/>
    <property type="gene ID" value="AMTR_s00180p00022260"/>
</dbReference>
<evidence type="ECO:0000313" key="2">
    <source>
        <dbReference type="EMBL" id="ERN12815.1"/>
    </source>
</evidence>
<evidence type="ECO:0000313" key="3">
    <source>
        <dbReference type="Proteomes" id="UP000017836"/>
    </source>
</evidence>